<dbReference type="GO" id="GO:0006644">
    <property type="term" value="P:phospholipid metabolic process"/>
    <property type="evidence" value="ECO:0007669"/>
    <property type="project" value="InterPro"/>
</dbReference>
<reference evidence="6" key="1">
    <citation type="journal article" date="2019" name="Nat. Commun.">
        <title>The genome of broomcorn millet.</title>
        <authorList>
            <person name="Zou C."/>
            <person name="Miki D."/>
            <person name="Li D."/>
            <person name="Tang Q."/>
            <person name="Xiao L."/>
            <person name="Rajput S."/>
            <person name="Deng P."/>
            <person name="Jia W."/>
            <person name="Huang R."/>
            <person name="Zhang M."/>
            <person name="Sun Y."/>
            <person name="Hu J."/>
            <person name="Fu X."/>
            <person name="Schnable P.S."/>
            <person name="Li F."/>
            <person name="Zhang H."/>
            <person name="Feng B."/>
            <person name="Zhu X."/>
            <person name="Liu R."/>
            <person name="Schnable J.C."/>
            <person name="Zhu J.-K."/>
            <person name="Zhang H."/>
        </authorList>
    </citation>
    <scope>NUCLEOTIDE SEQUENCE [LARGE SCALE GENOMIC DNA]</scope>
</reference>
<dbReference type="STRING" id="4540.A0A3L6S968"/>
<comment type="caution">
    <text evidence="5">The sequence shown here is derived from an EMBL/GenBank/DDBJ whole genome shotgun (WGS) entry which is preliminary data.</text>
</comment>
<dbReference type="SUPFAM" id="SSF48619">
    <property type="entry name" value="Phospholipase A2, PLA2"/>
    <property type="match status" value="1"/>
</dbReference>
<gene>
    <name evidence="5" type="ORF">C2845_PM02G01210</name>
</gene>
<feature type="signal peptide" evidence="4">
    <location>
        <begin position="1"/>
        <end position="30"/>
    </location>
</feature>
<feature type="chain" id="PRO_5018019340" description="Phospholipase A2" evidence="4">
    <location>
        <begin position="31"/>
        <end position="240"/>
    </location>
</feature>
<protein>
    <recommendedName>
        <fullName evidence="7">Phospholipase A2</fullName>
    </recommendedName>
</protein>
<dbReference type="PROSITE" id="PS00118">
    <property type="entry name" value="PA2_HIS"/>
    <property type="match status" value="1"/>
</dbReference>
<dbReference type="GO" id="GO:0004623">
    <property type="term" value="F:phospholipase A2 activity"/>
    <property type="evidence" value="ECO:0007669"/>
    <property type="project" value="InterPro"/>
</dbReference>
<evidence type="ECO:0000313" key="6">
    <source>
        <dbReference type="Proteomes" id="UP000275267"/>
    </source>
</evidence>
<dbReference type="GO" id="GO:0050482">
    <property type="term" value="P:arachidonate secretion"/>
    <property type="evidence" value="ECO:0007669"/>
    <property type="project" value="InterPro"/>
</dbReference>
<dbReference type="AlphaFoldDB" id="A0A3L6S968"/>
<dbReference type="InterPro" id="IPR033113">
    <property type="entry name" value="PLA2_histidine"/>
</dbReference>
<evidence type="ECO:0000256" key="1">
    <source>
        <dbReference type="ARBA" id="ARBA00004613"/>
    </source>
</evidence>
<dbReference type="OrthoDB" id="1932081at2759"/>
<accession>A0A3L6S968</accession>
<evidence type="ECO:0000256" key="3">
    <source>
        <dbReference type="SAM" id="MobiDB-lite"/>
    </source>
</evidence>
<evidence type="ECO:0008006" key="7">
    <source>
        <dbReference type="Google" id="ProtNLM"/>
    </source>
</evidence>
<name>A0A3L6S968_PANMI</name>
<feature type="region of interest" description="Disordered" evidence="3">
    <location>
        <begin position="138"/>
        <end position="168"/>
    </location>
</feature>
<comment type="subcellular location">
    <subcellularLocation>
        <location evidence="1">Secreted</location>
    </subcellularLocation>
</comment>
<dbReference type="InterPro" id="IPR036444">
    <property type="entry name" value="PLipase_A2_dom_sf"/>
</dbReference>
<dbReference type="Gene3D" id="1.20.90.10">
    <property type="entry name" value="Phospholipase A2 domain"/>
    <property type="match status" value="1"/>
</dbReference>
<evidence type="ECO:0000256" key="4">
    <source>
        <dbReference type="SAM" id="SignalP"/>
    </source>
</evidence>
<evidence type="ECO:0000256" key="2">
    <source>
        <dbReference type="ARBA" id="ARBA00022525"/>
    </source>
</evidence>
<proteinExistence type="predicted"/>
<dbReference type="GO" id="GO:0005576">
    <property type="term" value="C:extracellular region"/>
    <property type="evidence" value="ECO:0007669"/>
    <property type="project" value="UniProtKB-SubCell"/>
</dbReference>
<dbReference type="Proteomes" id="UP000275267">
    <property type="component" value="Unassembled WGS sequence"/>
</dbReference>
<sequence length="240" mass="25507">MARGGSWRRLAVAGVLVAVCAAALAPPAAALDIGIQSAGDGVSKQQACSRTCESDHCTTPPSLRYGKYCGILYSGCPGEAPCDALDACCMHHDNCVQAKNHPLNSTTRACVLRGLPEHGVQRGAAGLSGEAAGGHVHVRGQQVHDRRGHRRDLARHRGRRRRRQGAAQAVAHAEAEAVACLRGRWVVHLLRARCRVVPWWWCPGRLLAGGPGCVGSHGGLCRVLPSGSQPGQNLRQGIWR</sequence>
<keyword evidence="6" id="KW-1185">Reference proteome</keyword>
<keyword evidence="2" id="KW-0964">Secreted</keyword>
<keyword evidence="4" id="KW-0732">Signal</keyword>
<organism evidence="5 6">
    <name type="scientific">Panicum miliaceum</name>
    <name type="common">Proso millet</name>
    <name type="synonym">Broomcorn millet</name>
    <dbReference type="NCBI Taxonomy" id="4540"/>
    <lineage>
        <taxon>Eukaryota</taxon>
        <taxon>Viridiplantae</taxon>
        <taxon>Streptophyta</taxon>
        <taxon>Embryophyta</taxon>
        <taxon>Tracheophyta</taxon>
        <taxon>Spermatophyta</taxon>
        <taxon>Magnoliopsida</taxon>
        <taxon>Liliopsida</taxon>
        <taxon>Poales</taxon>
        <taxon>Poaceae</taxon>
        <taxon>PACMAD clade</taxon>
        <taxon>Panicoideae</taxon>
        <taxon>Panicodae</taxon>
        <taxon>Paniceae</taxon>
        <taxon>Panicinae</taxon>
        <taxon>Panicum</taxon>
        <taxon>Panicum sect. Panicum</taxon>
    </lineage>
</organism>
<evidence type="ECO:0000313" key="5">
    <source>
        <dbReference type="EMBL" id="RLN16833.1"/>
    </source>
</evidence>
<feature type="compositionally biased region" description="Basic residues" evidence="3">
    <location>
        <begin position="146"/>
        <end position="164"/>
    </location>
</feature>
<dbReference type="EMBL" id="PQIB02000005">
    <property type="protein sequence ID" value="RLN16833.1"/>
    <property type="molecule type" value="Genomic_DNA"/>
</dbReference>